<dbReference type="InterPro" id="IPR020635">
    <property type="entry name" value="Tyr_kinase_cat_dom"/>
</dbReference>
<name>A0ABN7VJM0_GIGMA</name>
<organism evidence="2 3">
    <name type="scientific">Gigaspora margarita</name>
    <dbReference type="NCBI Taxonomy" id="4874"/>
    <lineage>
        <taxon>Eukaryota</taxon>
        <taxon>Fungi</taxon>
        <taxon>Fungi incertae sedis</taxon>
        <taxon>Mucoromycota</taxon>
        <taxon>Glomeromycotina</taxon>
        <taxon>Glomeromycetes</taxon>
        <taxon>Diversisporales</taxon>
        <taxon>Gigasporaceae</taxon>
        <taxon>Gigaspora</taxon>
    </lineage>
</organism>
<dbReference type="InterPro" id="IPR001245">
    <property type="entry name" value="Ser-Thr/Tyr_kinase_cat_dom"/>
</dbReference>
<proteinExistence type="predicted"/>
<dbReference type="SUPFAM" id="SSF49879">
    <property type="entry name" value="SMAD/FHA domain"/>
    <property type="match status" value="1"/>
</dbReference>
<feature type="domain" description="Protein kinase" evidence="1">
    <location>
        <begin position="1"/>
        <end position="206"/>
    </location>
</feature>
<dbReference type="PANTHER" id="PTHR45756:SF1">
    <property type="entry name" value="PROTEIN KINASE DOMAIN CONTAINING PROTEIN"/>
    <property type="match status" value="1"/>
</dbReference>
<dbReference type="Gene3D" id="1.10.510.10">
    <property type="entry name" value="Transferase(Phosphotransferase) domain 1"/>
    <property type="match status" value="1"/>
</dbReference>
<dbReference type="PANTHER" id="PTHR45756">
    <property type="entry name" value="PALMITOYLTRANSFERASE"/>
    <property type="match status" value="1"/>
</dbReference>
<gene>
    <name evidence="2" type="ORF">GMARGA_LOCUS19112</name>
</gene>
<dbReference type="CDD" id="cd00060">
    <property type="entry name" value="FHA"/>
    <property type="match status" value="1"/>
</dbReference>
<evidence type="ECO:0000313" key="2">
    <source>
        <dbReference type="EMBL" id="CAG8776301.1"/>
    </source>
</evidence>
<accession>A0ABN7VJM0</accession>
<comment type="caution">
    <text evidence="2">The sequence shown here is derived from an EMBL/GenBank/DDBJ whole genome shotgun (WGS) entry which is preliminary data.</text>
</comment>
<dbReference type="Pfam" id="PF07714">
    <property type="entry name" value="PK_Tyr_Ser-Thr"/>
    <property type="match status" value="1"/>
</dbReference>
<dbReference type="InterPro" id="IPR000719">
    <property type="entry name" value="Prot_kinase_dom"/>
</dbReference>
<sequence>MDEIVSEIEKEKKKFTYEDFQDIKDLSNISDELSNIKHAYLKPIKSATLLKEYNKDEYDKFIREVENLRTIEVNENVIKFIGIIEAISLPPKKQIAMKPTIKVTDKNVTYVDPESFDNTTVNLSSDIYSLGVIFWEISSGRPPFSNNHELDKLKSSLISGERESPINLTPVDYKELYCDAWNESYNKRPRITDVISRLEDIDLNFVYHINQNPDYIPKISYKKNNSTSIEGACLKVIKGSFQDQYLFLYEDEILIGRKDSNYIVIKDQEINKKHAKIQNYQGKYFSISS</sequence>
<dbReference type="EMBL" id="CAJVQB010015741">
    <property type="protein sequence ID" value="CAG8776301.1"/>
    <property type="molecule type" value="Genomic_DNA"/>
</dbReference>
<dbReference type="Proteomes" id="UP000789901">
    <property type="component" value="Unassembled WGS sequence"/>
</dbReference>
<dbReference type="Gene3D" id="2.60.200.20">
    <property type="match status" value="1"/>
</dbReference>
<dbReference type="SMART" id="SM00219">
    <property type="entry name" value="TyrKc"/>
    <property type="match status" value="1"/>
</dbReference>
<evidence type="ECO:0000259" key="1">
    <source>
        <dbReference type="PROSITE" id="PS50011"/>
    </source>
</evidence>
<dbReference type="InterPro" id="IPR053215">
    <property type="entry name" value="TKL_Ser/Thr_kinase"/>
</dbReference>
<dbReference type="PROSITE" id="PS50011">
    <property type="entry name" value="PROTEIN_KINASE_DOM"/>
    <property type="match status" value="1"/>
</dbReference>
<dbReference type="InterPro" id="IPR011009">
    <property type="entry name" value="Kinase-like_dom_sf"/>
</dbReference>
<dbReference type="SUPFAM" id="SSF56112">
    <property type="entry name" value="Protein kinase-like (PK-like)"/>
    <property type="match status" value="1"/>
</dbReference>
<keyword evidence="3" id="KW-1185">Reference proteome</keyword>
<dbReference type="InterPro" id="IPR008984">
    <property type="entry name" value="SMAD_FHA_dom_sf"/>
</dbReference>
<evidence type="ECO:0000313" key="3">
    <source>
        <dbReference type="Proteomes" id="UP000789901"/>
    </source>
</evidence>
<protein>
    <submittedName>
        <fullName evidence="2">20632_t:CDS:1</fullName>
    </submittedName>
</protein>
<reference evidence="2 3" key="1">
    <citation type="submission" date="2021-06" db="EMBL/GenBank/DDBJ databases">
        <authorList>
            <person name="Kallberg Y."/>
            <person name="Tangrot J."/>
            <person name="Rosling A."/>
        </authorList>
    </citation>
    <scope>NUCLEOTIDE SEQUENCE [LARGE SCALE GENOMIC DNA]</scope>
    <source>
        <strain evidence="2 3">120-4 pot B 10/14</strain>
    </source>
</reference>